<dbReference type="AlphaFoldDB" id="A0A9Y2ALB2"/>
<keyword evidence="3" id="KW-1003">Cell membrane</keyword>
<keyword evidence="5 7" id="KW-1133">Transmembrane helix</keyword>
<reference evidence="10" key="1">
    <citation type="submission" date="2023-03" db="EMBL/GenBank/DDBJ databases">
        <title>Selenobaculum gbiensis gen. nov. sp. nov., a new bacterium isolated from the gut microbiota of IBD patient.</title>
        <authorList>
            <person name="Yeo S."/>
            <person name="Park H."/>
            <person name="Huh C.S."/>
        </authorList>
    </citation>
    <scope>NUCLEOTIDE SEQUENCE</scope>
    <source>
        <strain evidence="10">ICN-92133</strain>
    </source>
</reference>
<feature type="transmembrane region" description="Helical" evidence="7">
    <location>
        <begin position="97"/>
        <end position="113"/>
    </location>
</feature>
<evidence type="ECO:0000313" key="11">
    <source>
        <dbReference type="Proteomes" id="UP001243623"/>
    </source>
</evidence>
<proteinExistence type="inferred from homology"/>
<feature type="transmembrane region" description="Helical" evidence="7">
    <location>
        <begin position="144"/>
        <end position="160"/>
    </location>
</feature>
<feature type="transmembrane region" description="Helical" evidence="7">
    <location>
        <begin position="208"/>
        <end position="227"/>
    </location>
</feature>
<comment type="subcellular location">
    <subcellularLocation>
        <location evidence="1">Cell membrane</location>
        <topology evidence="1">Multi-pass membrane protein</topology>
    </subcellularLocation>
</comment>
<feature type="transmembrane region" description="Helical" evidence="7">
    <location>
        <begin position="6"/>
        <end position="24"/>
    </location>
</feature>
<name>A0A9Y2ALB2_9FIRM</name>
<dbReference type="GO" id="GO:0006465">
    <property type="term" value="P:signal peptide processing"/>
    <property type="evidence" value="ECO:0007669"/>
    <property type="project" value="TreeGrafter"/>
</dbReference>
<evidence type="ECO:0000259" key="9">
    <source>
        <dbReference type="Pfam" id="PF06750"/>
    </source>
</evidence>
<feature type="domain" description="Prepilin type IV endopeptidase peptidase" evidence="8">
    <location>
        <begin position="101"/>
        <end position="223"/>
    </location>
</feature>
<feature type="transmembrane region" description="Helical" evidence="7">
    <location>
        <begin position="167"/>
        <end position="188"/>
    </location>
</feature>
<evidence type="ECO:0000256" key="6">
    <source>
        <dbReference type="ARBA" id="ARBA00023136"/>
    </source>
</evidence>
<dbReference type="RefSeq" id="WP_147668583.1">
    <property type="nucleotide sequence ID" value="NZ_CP120678.1"/>
</dbReference>
<evidence type="ECO:0000256" key="5">
    <source>
        <dbReference type="ARBA" id="ARBA00022989"/>
    </source>
</evidence>
<dbReference type="Pfam" id="PF06750">
    <property type="entry name" value="A24_N_bact"/>
    <property type="match status" value="1"/>
</dbReference>
<keyword evidence="6 7" id="KW-0472">Membrane</keyword>
<evidence type="ECO:0000256" key="2">
    <source>
        <dbReference type="ARBA" id="ARBA00005801"/>
    </source>
</evidence>
<feature type="transmembrane region" description="Helical" evidence="7">
    <location>
        <begin position="239"/>
        <end position="262"/>
    </location>
</feature>
<comment type="similarity">
    <text evidence="2">Belongs to the peptidase A24 family.</text>
</comment>
<dbReference type="PANTHER" id="PTHR30487:SF0">
    <property type="entry name" value="PREPILIN LEADER PEPTIDASE_N-METHYLTRANSFERASE-RELATED"/>
    <property type="match status" value="1"/>
</dbReference>
<gene>
    <name evidence="10" type="ORF">P3F81_05955</name>
</gene>
<dbReference type="GO" id="GO:0004190">
    <property type="term" value="F:aspartic-type endopeptidase activity"/>
    <property type="evidence" value="ECO:0007669"/>
    <property type="project" value="InterPro"/>
</dbReference>
<evidence type="ECO:0000256" key="1">
    <source>
        <dbReference type="ARBA" id="ARBA00004651"/>
    </source>
</evidence>
<keyword evidence="11" id="KW-1185">Reference proteome</keyword>
<feature type="domain" description="Prepilin peptidase A24 N-terminal" evidence="9">
    <location>
        <begin position="8"/>
        <end position="89"/>
    </location>
</feature>
<evidence type="ECO:0000313" key="10">
    <source>
        <dbReference type="EMBL" id="WIW71835.1"/>
    </source>
</evidence>
<keyword evidence="4 7" id="KW-0812">Transmembrane</keyword>
<dbReference type="InterPro" id="IPR010627">
    <property type="entry name" value="Prepilin_pept_A24_N"/>
</dbReference>
<dbReference type="InterPro" id="IPR000045">
    <property type="entry name" value="Prepilin_IV_endopep_pep"/>
</dbReference>
<dbReference type="EMBL" id="CP120678">
    <property type="protein sequence ID" value="WIW71835.1"/>
    <property type="molecule type" value="Genomic_DNA"/>
</dbReference>
<dbReference type="PANTHER" id="PTHR30487">
    <property type="entry name" value="TYPE 4 PREPILIN-LIKE PROTEINS LEADER PEPTIDE-PROCESSING ENZYME"/>
    <property type="match status" value="1"/>
</dbReference>
<organism evidence="10 11">
    <name type="scientific">Selenobaculum gibii</name>
    <dbReference type="NCBI Taxonomy" id="3054208"/>
    <lineage>
        <taxon>Bacteria</taxon>
        <taxon>Bacillati</taxon>
        <taxon>Bacillota</taxon>
        <taxon>Negativicutes</taxon>
        <taxon>Selenomonadales</taxon>
        <taxon>Selenomonadaceae</taxon>
        <taxon>Selenobaculum</taxon>
    </lineage>
</organism>
<evidence type="ECO:0000259" key="8">
    <source>
        <dbReference type="Pfam" id="PF01478"/>
    </source>
</evidence>
<dbReference type="Pfam" id="PF01478">
    <property type="entry name" value="Peptidase_A24"/>
    <property type="match status" value="1"/>
</dbReference>
<dbReference type="Gene3D" id="1.20.120.1220">
    <property type="match status" value="1"/>
</dbReference>
<evidence type="ECO:0000256" key="4">
    <source>
        <dbReference type="ARBA" id="ARBA00022692"/>
    </source>
</evidence>
<sequence length="265" mass="29363">MDFAFIFILGLLIGSFLNVCIYRLPQNESIVFPPSHCMSCGNELKVLDLVPVLSYFVLQGKCRFCKTSISPRYAGMELLTGFLFLFTYSQIGLGLQLLKALIFISFLVVITFIDYDHQLILDKVLLPMGIVGVLINLLFEYSDFIVTLGSLSFSLLVNPLDWLSMGIGFFVGGGLLFIIAMVSGGGMGGGDIKFAAVLGLWLGWQMNLLVLMLAFILGGIVGVLLIATRIKSRKDYIPFGPFIAISAWIVYIYGIEILQWYFSLT</sequence>
<dbReference type="KEGG" id="sgbi:P3F81_05955"/>
<evidence type="ECO:0000256" key="7">
    <source>
        <dbReference type="SAM" id="Phobius"/>
    </source>
</evidence>
<dbReference type="GO" id="GO:0005886">
    <property type="term" value="C:plasma membrane"/>
    <property type="evidence" value="ECO:0007669"/>
    <property type="project" value="UniProtKB-SubCell"/>
</dbReference>
<accession>A0A9Y2ALB2</accession>
<dbReference type="Proteomes" id="UP001243623">
    <property type="component" value="Chromosome"/>
</dbReference>
<dbReference type="InterPro" id="IPR050882">
    <property type="entry name" value="Prepilin_peptidase/N-MTase"/>
</dbReference>
<protein>
    <submittedName>
        <fullName evidence="10">Prepilin peptidase</fullName>
    </submittedName>
</protein>
<evidence type="ECO:0000256" key="3">
    <source>
        <dbReference type="ARBA" id="ARBA00022475"/>
    </source>
</evidence>